<evidence type="ECO:0000313" key="1">
    <source>
        <dbReference type="EMBL" id="KAJ7688172.1"/>
    </source>
</evidence>
<organism evidence="1 2">
    <name type="scientific">Mycena rosella</name>
    <name type="common">Pink bonnet</name>
    <name type="synonym">Agaricus rosellus</name>
    <dbReference type="NCBI Taxonomy" id="1033263"/>
    <lineage>
        <taxon>Eukaryota</taxon>
        <taxon>Fungi</taxon>
        <taxon>Dikarya</taxon>
        <taxon>Basidiomycota</taxon>
        <taxon>Agaricomycotina</taxon>
        <taxon>Agaricomycetes</taxon>
        <taxon>Agaricomycetidae</taxon>
        <taxon>Agaricales</taxon>
        <taxon>Marasmiineae</taxon>
        <taxon>Mycenaceae</taxon>
        <taxon>Mycena</taxon>
    </lineage>
</organism>
<dbReference type="AlphaFoldDB" id="A0AAD7DCD4"/>
<name>A0AAD7DCD4_MYCRO</name>
<sequence length="100" mass="11061">MSLLKTVLERSGRALLTVALSVEGVAPNGPILELLAAHSERWRTAEFIFGTSDMQHLSSVKGQLPRLESLKLWGSPSPLDTFIDVPHLRELEFGRPRTPS</sequence>
<accession>A0AAD7DCD4</accession>
<keyword evidence="2" id="KW-1185">Reference proteome</keyword>
<comment type="caution">
    <text evidence="1">The sequence shown here is derived from an EMBL/GenBank/DDBJ whole genome shotgun (WGS) entry which is preliminary data.</text>
</comment>
<dbReference type="Proteomes" id="UP001221757">
    <property type="component" value="Unassembled WGS sequence"/>
</dbReference>
<gene>
    <name evidence="1" type="ORF">B0H17DRAFT_1203176</name>
</gene>
<protein>
    <submittedName>
        <fullName evidence="1">Uncharacterized protein</fullName>
    </submittedName>
</protein>
<proteinExistence type="predicted"/>
<dbReference type="EMBL" id="JARKIE010000081">
    <property type="protein sequence ID" value="KAJ7688172.1"/>
    <property type="molecule type" value="Genomic_DNA"/>
</dbReference>
<reference evidence="1" key="1">
    <citation type="submission" date="2023-03" db="EMBL/GenBank/DDBJ databases">
        <title>Massive genome expansion in bonnet fungi (Mycena s.s.) driven by repeated elements and novel gene families across ecological guilds.</title>
        <authorList>
            <consortium name="Lawrence Berkeley National Laboratory"/>
            <person name="Harder C.B."/>
            <person name="Miyauchi S."/>
            <person name="Viragh M."/>
            <person name="Kuo A."/>
            <person name="Thoen E."/>
            <person name="Andreopoulos B."/>
            <person name="Lu D."/>
            <person name="Skrede I."/>
            <person name="Drula E."/>
            <person name="Henrissat B."/>
            <person name="Morin E."/>
            <person name="Kohler A."/>
            <person name="Barry K."/>
            <person name="LaButti K."/>
            <person name="Morin E."/>
            <person name="Salamov A."/>
            <person name="Lipzen A."/>
            <person name="Mereny Z."/>
            <person name="Hegedus B."/>
            <person name="Baldrian P."/>
            <person name="Stursova M."/>
            <person name="Weitz H."/>
            <person name="Taylor A."/>
            <person name="Grigoriev I.V."/>
            <person name="Nagy L.G."/>
            <person name="Martin F."/>
            <person name="Kauserud H."/>
        </authorList>
    </citation>
    <scope>NUCLEOTIDE SEQUENCE</scope>
    <source>
        <strain evidence="1">CBHHK067</strain>
    </source>
</reference>
<evidence type="ECO:0000313" key="2">
    <source>
        <dbReference type="Proteomes" id="UP001221757"/>
    </source>
</evidence>